<feature type="transmembrane region" description="Helical" evidence="4">
    <location>
        <begin position="297"/>
        <end position="315"/>
    </location>
</feature>
<gene>
    <name evidence="6" type="ORF">GMARGA_LOCUS5934</name>
</gene>
<evidence type="ECO:0000256" key="4">
    <source>
        <dbReference type="SAM" id="Phobius"/>
    </source>
</evidence>
<keyword evidence="2" id="KW-0808">Transferase</keyword>
<evidence type="ECO:0000259" key="5">
    <source>
        <dbReference type="Pfam" id="PF16076"/>
    </source>
</evidence>
<accession>A0ABN7UF12</accession>
<feature type="transmembrane region" description="Helical" evidence="4">
    <location>
        <begin position="351"/>
        <end position="375"/>
    </location>
</feature>
<comment type="caution">
    <text evidence="6">The sequence shown here is derived from an EMBL/GenBank/DDBJ whole genome shotgun (WGS) entry which is preliminary data.</text>
</comment>
<evidence type="ECO:0000313" key="6">
    <source>
        <dbReference type="EMBL" id="CAG8580770.1"/>
    </source>
</evidence>
<organism evidence="6 7">
    <name type="scientific">Gigaspora margarita</name>
    <dbReference type="NCBI Taxonomy" id="4874"/>
    <lineage>
        <taxon>Eukaryota</taxon>
        <taxon>Fungi</taxon>
        <taxon>Fungi incertae sedis</taxon>
        <taxon>Mucoromycota</taxon>
        <taxon>Glomeromycotina</taxon>
        <taxon>Glomeromycetes</taxon>
        <taxon>Diversisporales</taxon>
        <taxon>Gigasporaceae</taxon>
        <taxon>Gigaspora</taxon>
    </lineage>
</organism>
<evidence type="ECO:0000313" key="7">
    <source>
        <dbReference type="Proteomes" id="UP000789901"/>
    </source>
</evidence>
<dbReference type="PANTHER" id="PTHR10983">
    <property type="entry name" value="1-ACYLGLYCEROL-3-PHOSPHATE ACYLTRANSFERASE-RELATED"/>
    <property type="match status" value="1"/>
</dbReference>
<sequence length="491" mass="55819">MAIPRDSSQLANIINTMSPLLMFNTSPNLAVQSIAINFSQFAALLIWPLNKNLFRNIIIHTQKCYGILLVTITQFFAPCEVIITTDESAKGVLSPTCKFNFPDRMILIGNHQGMQFFDFIFLKRSWASDQGTLNKKLNEIANSEDPMWLLIFPEGTLASKETRGWSQKYAAKIGVDDLDNVLLPHSTGLYTCSQALKKSIHYIYDLTIGFEGVPKGVYPEEIYNLKGIYFRGVFPSGVHMHIRRYAISEIPDDKDKFGEWLRQRWIEKDKLMETFYAQGRFPTVDSPRRLPIRLKSINEIAYIWYFVIPFIWLVWNFSSLMIENFNKAANNIPLCMATTNEGSEFKINSPLVIALVVITITVVVIGVLVVIFLILRYQNKSASTKSRGLRTTRIGADSRDNGHTHKKRDSTGMIFDLEGKEEEFEESYAEGAVGHQQEQLSGRSMPVRSQTIYGSQPPSTSTITLQSSTIQVPMMQEHHFMAHHHNNDDGN</sequence>
<proteinExistence type="inferred from homology"/>
<dbReference type="PANTHER" id="PTHR10983:SF16">
    <property type="entry name" value="LYSOCARDIOLIPIN ACYLTRANSFERASE 1"/>
    <property type="match status" value="1"/>
</dbReference>
<dbReference type="Pfam" id="PF16076">
    <property type="entry name" value="Acyltransf_C"/>
    <property type="match status" value="1"/>
</dbReference>
<dbReference type="Proteomes" id="UP000789901">
    <property type="component" value="Unassembled WGS sequence"/>
</dbReference>
<feature type="domain" description="Acyltransferase C-terminal" evidence="5">
    <location>
        <begin position="230"/>
        <end position="287"/>
    </location>
</feature>
<name>A0ABN7UF12_GIGMA</name>
<keyword evidence="4" id="KW-0812">Transmembrane</keyword>
<keyword evidence="4" id="KW-0472">Membrane</keyword>
<dbReference type="InterPro" id="IPR032098">
    <property type="entry name" value="Acyltransf_C"/>
</dbReference>
<evidence type="ECO:0000256" key="1">
    <source>
        <dbReference type="ARBA" id="ARBA00008655"/>
    </source>
</evidence>
<protein>
    <submittedName>
        <fullName evidence="6">46290_t:CDS:1</fullName>
    </submittedName>
</protein>
<comment type="similarity">
    <text evidence="1">Belongs to the 1-acyl-sn-glycerol-3-phosphate acyltransferase family.</text>
</comment>
<keyword evidence="3" id="KW-0012">Acyltransferase</keyword>
<dbReference type="EMBL" id="CAJVQB010002601">
    <property type="protein sequence ID" value="CAG8580770.1"/>
    <property type="molecule type" value="Genomic_DNA"/>
</dbReference>
<keyword evidence="4" id="KW-1133">Transmembrane helix</keyword>
<evidence type="ECO:0000256" key="3">
    <source>
        <dbReference type="ARBA" id="ARBA00023315"/>
    </source>
</evidence>
<keyword evidence="7" id="KW-1185">Reference proteome</keyword>
<dbReference type="CDD" id="cd07990">
    <property type="entry name" value="LPLAT_LCLAT1-like"/>
    <property type="match status" value="1"/>
</dbReference>
<evidence type="ECO:0000256" key="2">
    <source>
        <dbReference type="ARBA" id="ARBA00022679"/>
    </source>
</evidence>
<reference evidence="6 7" key="1">
    <citation type="submission" date="2021-06" db="EMBL/GenBank/DDBJ databases">
        <authorList>
            <person name="Kallberg Y."/>
            <person name="Tangrot J."/>
            <person name="Rosling A."/>
        </authorList>
    </citation>
    <scope>NUCLEOTIDE SEQUENCE [LARGE SCALE GENOMIC DNA]</scope>
    <source>
        <strain evidence="6 7">120-4 pot B 10/14</strain>
    </source>
</reference>